<accession>A0AB74D186</accession>
<dbReference type="Proteomes" id="UP000273734">
    <property type="component" value="Unassembled WGS sequence"/>
</dbReference>
<keyword evidence="1" id="KW-1133">Transmembrane helix</keyword>
<reference evidence="3 4" key="1">
    <citation type="submission" date="2018-08" db="EMBL/GenBank/DDBJ databases">
        <title>Comparative analysis of Burkholderia isolates from Puerto Rico.</title>
        <authorList>
            <person name="Hall C."/>
            <person name="Sahl J."/>
            <person name="Wagner D."/>
        </authorList>
    </citation>
    <scope>NUCLEOTIDE SEQUENCE [LARGE SCALE GENOMIC DNA]</scope>
    <source>
        <strain evidence="3 4">Bp8964</strain>
    </source>
</reference>
<dbReference type="SUPFAM" id="SSF55874">
    <property type="entry name" value="ATPase domain of HSP90 chaperone/DNA topoisomerase II/histidine kinase"/>
    <property type="match status" value="1"/>
</dbReference>
<proteinExistence type="predicted"/>
<feature type="transmembrane region" description="Helical" evidence="1">
    <location>
        <begin position="123"/>
        <end position="142"/>
    </location>
</feature>
<keyword evidence="1" id="KW-0812">Transmembrane</keyword>
<evidence type="ECO:0000313" key="3">
    <source>
        <dbReference type="EMBL" id="RQP72874.1"/>
    </source>
</evidence>
<gene>
    <name evidence="3" type="ORF">DF015_25735</name>
</gene>
<dbReference type="AlphaFoldDB" id="A0AB74D186"/>
<dbReference type="RefSeq" id="WP_095411627.1">
    <property type="nucleotide sequence ID" value="NZ_NQMX01000014.1"/>
</dbReference>
<sequence>MDATTSSPRFWPLNALAWVGYGLFSVWAGTRLAHGEVFSGLLLISVSLAVSLWLCSGALRSVALRRGWWDGGLGNLMLKLAAGVVIGTSAAQAVTAALLLPALAFGWVQLPGGHADYRLSSVLVYWMNTALFLLIWTGLWAGQHGLRRARHSELARLRAEAERSALERDALRARLNPHFVFNALNNLRALILEHPEAARDMVTRLSRTLRHALAHNRSEQVTLAEELAVVDDYLAIEAIHFEQRLQVRRDIAVDAEQARMPAMALQLLVENAIKHGIATRPGGGEVYIRATLDDNLLRVRVENPIGPCSVETQGHGVGLAYLRAQLGAHGRFVLHPVDERMLAVLEIPQ</sequence>
<dbReference type="GO" id="GO:0016020">
    <property type="term" value="C:membrane"/>
    <property type="evidence" value="ECO:0007669"/>
    <property type="project" value="InterPro"/>
</dbReference>
<evidence type="ECO:0000259" key="2">
    <source>
        <dbReference type="Pfam" id="PF06580"/>
    </source>
</evidence>
<protein>
    <recommendedName>
        <fullName evidence="2">Signal transduction histidine kinase internal region domain-containing protein</fullName>
    </recommendedName>
</protein>
<organism evidence="3 4">
    <name type="scientific">Burkholderia ubonensis</name>
    <dbReference type="NCBI Taxonomy" id="101571"/>
    <lineage>
        <taxon>Bacteria</taxon>
        <taxon>Pseudomonadati</taxon>
        <taxon>Pseudomonadota</taxon>
        <taxon>Betaproteobacteria</taxon>
        <taxon>Burkholderiales</taxon>
        <taxon>Burkholderiaceae</taxon>
        <taxon>Burkholderia</taxon>
        <taxon>Burkholderia cepacia complex</taxon>
    </lineage>
</organism>
<feature type="transmembrane region" description="Helical" evidence="1">
    <location>
        <begin position="38"/>
        <end position="59"/>
    </location>
</feature>
<comment type="caution">
    <text evidence="3">The sequence shown here is derived from an EMBL/GenBank/DDBJ whole genome shotgun (WGS) entry which is preliminary data.</text>
</comment>
<dbReference type="InterPro" id="IPR036890">
    <property type="entry name" value="HATPase_C_sf"/>
</dbReference>
<dbReference type="GO" id="GO:0000155">
    <property type="term" value="F:phosphorelay sensor kinase activity"/>
    <property type="evidence" value="ECO:0007669"/>
    <property type="project" value="InterPro"/>
</dbReference>
<dbReference type="Pfam" id="PF06580">
    <property type="entry name" value="His_kinase"/>
    <property type="match status" value="1"/>
</dbReference>
<evidence type="ECO:0000313" key="4">
    <source>
        <dbReference type="Proteomes" id="UP000273734"/>
    </source>
</evidence>
<dbReference type="InterPro" id="IPR050640">
    <property type="entry name" value="Bact_2-comp_sensor_kinase"/>
</dbReference>
<dbReference type="PANTHER" id="PTHR34220">
    <property type="entry name" value="SENSOR HISTIDINE KINASE YPDA"/>
    <property type="match status" value="1"/>
</dbReference>
<name>A0AB74D186_9BURK</name>
<feature type="domain" description="Signal transduction histidine kinase internal region" evidence="2">
    <location>
        <begin position="167"/>
        <end position="245"/>
    </location>
</feature>
<keyword evidence="1" id="KW-0472">Membrane</keyword>
<dbReference type="EMBL" id="QTNY01000020">
    <property type="protein sequence ID" value="RQP72874.1"/>
    <property type="molecule type" value="Genomic_DNA"/>
</dbReference>
<evidence type="ECO:0000256" key="1">
    <source>
        <dbReference type="SAM" id="Phobius"/>
    </source>
</evidence>
<feature type="transmembrane region" description="Helical" evidence="1">
    <location>
        <begin position="12"/>
        <end position="32"/>
    </location>
</feature>
<dbReference type="PANTHER" id="PTHR34220:SF7">
    <property type="entry name" value="SENSOR HISTIDINE KINASE YPDA"/>
    <property type="match status" value="1"/>
</dbReference>
<dbReference type="Gene3D" id="3.30.565.10">
    <property type="entry name" value="Histidine kinase-like ATPase, C-terminal domain"/>
    <property type="match status" value="1"/>
</dbReference>
<feature type="transmembrane region" description="Helical" evidence="1">
    <location>
        <begin position="80"/>
        <end position="103"/>
    </location>
</feature>
<dbReference type="InterPro" id="IPR010559">
    <property type="entry name" value="Sig_transdc_His_kin_internal"/>
</dbReference>